<accession>A0A1G2LTH3</accession>
<feature type="compositionally biased region" description="Basic and acidic residues" evidence="1">
    <location>
        <begin position="12"/>
        <end position="21"/>
    </location>
</feature>
<feature type="domain" description="GerMN" evidence="3">
    <location>
        <begin position="90"/>
        <end position="196"/>
    </location>
</feature>
<dbReference type="EMBL" id="MHRA01000040">
    <property type="protein sequence ID" value="OHA14907.1"/>
    <property type="molecule type" value="Genomic_DNA"/>
</dbReference>
<feature type="transmembrane region" description="Helical" evidence="2">
    <location>
        <begin position="62"/>
        <end position="81"/>
    </location>
</feature>
<dbReference type="InterPro" id="IPR019606">
    <property type="entry name" value="GerMN"/>
</dbReference>
<comment type="caution">
    <text evidence="4">The sequence shown here is derived from an EMBL/GenBank/DDBJ whole genome shotgun (WGS) entry which is preliminary data.</text>
</comment>
<organism evidence="4 5">
    <name type="scientific">Candidatus Tagabacteria bacterium RIFCSPLOWO2_01_FULL_42_9</name>
    <dbReference type="NCBI Taxonomy" id="1802296"/>
    <lineage>
        <taxon>Bacteria</taxon>
        <taxon>Candidatus Tagaibacteriota</taxon>
    </lineage>
</organism>
<keyword evidence="2" id="KW-0472">Membrane</keyword>
<keyword evidence="2" id="KW-1133">Transmembrane helix</keyword>
<feature type="region of interest" description="Disordered" evidence="1">
    <location>
        <begin position="1"/>
        <end position="46"/>
    </location>
</feature>
<dbReference type="Proteomes" id="UP000178116">
    <property type="component" value="Unassembled WGS sequence"/>
</dbReference>
<gene>
    <name evidence="4" type="ORF">A3A10_03125</name>
</gene>
<feature type="compositionally biased region" description="Basic and acidic residues" evidence="1">
    <location>
        <begin position="29"/>
        <end position="38"/>
    </location>
</feature>
<evidence type="ECO:0000313" key="4">
    <source>
        <dbReference type="EMBL" id="OHA14907.1"/>
    </source>
</evidence>
<dbReference type="Pfam" id="PF10646">
    <property type="entry name" value="Germane"/>
    <property type="match status" value="1"/>
</dbReference>
<evidence type="ECO:0000259" key="3">
    <source>
        <dbReference type="Pfam" id="PF10646"/>
    </source>
</evidence>
<evidence type="ECO:0000313" key="5">
    <source>
        <dbReference type="Proteomes" id="UP000178116"/>
    </source>
</evidence>
<name>A0A1G2LTH3_9BACT</name>
<reference evidence="4 5" key="1">
    <citation type="journal article" date="2016" name="Nat. Commun.">
        <title>Thousands of microbial genomes shed light on interconnected biogeochemical processes in an aquifer system.</title>
        <authorList>
            <person name="Anantharaman K."/>
            <person name="Brown C.T."/>
            <person name="Hug L.A."/>
            <person name="Sharon I."/>
            <person name="Castelle C.J."/>
            <person name="Probst A.J."/>
            <person name="Thomas B.C."/>
            <person name="Singh A."/>
            <person name="Wilkins M.J."/>
            <person name="Karaoz U."/>
            <person name="Brodie E.L."/>
            <person name="Williams K.H."/>
            <person name="Hubbard S.S."/>
            <person name="Banfield J.F."/>
        </authorList>
    </citation>
    <scope>NUCLEOTIDE SEQUENCE [LARGE SCALE GENOMIC DNA]</scope>
</reference>
<keyword evidence="2" id="KW-0812">Transmembrane</keyword>
<evidence type="ECO:0000256" key="1">
    <source>
        <dbReference type="SAM" id="MobiDB-lite"/>
    </source>
</evidence>
<sequence>MRHAGGVLKNRIMNEEKERPRYHPPSAELRGKQKETPKESANADPTGQEFRLKFMKKHNKKIIIGIIAFALLGFIVGLISIQKETRTISLYYYNQELDQDETGNILCSRKGLASVEREIPITQTPIQDTIKLLLSNVANIEGVSLKGASLKEGVLTLEFDDPNNKTVGGACRVGILWFQIEATAKQFPEVQQVRFLPEELFQP</sequence>
<proteinExistence type="predicted"/>
<dbReference type="AlphaFoldDB" id="A0A1G2LTH3"/>
<protein>
    <recommendedName>
        <fullName evidence="3">GerMN domain-containing protein</fullName>
    </recommendedName>
</protein>
<evidence type="ECO:0000256" key="2">
    <source>
        <dbReference type="SAM" id="Phobius"/>
    </source>
</evidence>